<feature type="active site" description="Nucleophile" evidence="5">
    <location>
        <position position="78"/>
    </location>
</feature>
<keyword evidence="9" id="KW-1185">Reference proteome</keyword>
<comment type="similarity">
    <text evidence="1">Belongs to the histidine acid phosphatase family.</text>
</comment>
<dbReference type="InterPro" id="IPR033379">
    <property type="entry name" value="Acid_Pase_AS"/>
</dbReference>
<name>A0AAD6CNU3_9EURO</name>
<evidence type="ECO:0000313" key="8">
    <source>
        <dbReference type="EMBL" id="KAJ5531907.1"/>
    </source>
</evidence>
<dbReference type="PANTHER" id="PTHR20963:SF43">
    <property type="entry name" value="PUTATIVE (AFU_ORTHOLOGUE AFUA_7G01240)-RELATED"/>
    <property type="match status" value="1"/>
</dbReference>
<dbReference type="EC" id="3.1.3.8" evidence="2"/>
<feature type="signal peptide" evidence="7">
    <location>
        <begin position="1"/>
        <end position="18"/>
    </location>
</feature>
<dbReference type="GO" id="GO:0016158">
    <property type="term" value="F:inositol hexakisphosphate 3-phosphatase activity"/>
    <property type="evidence" value="ECO:0007669"/>
    <property type="project" value="UniProtKB-EC"/>
</dbReference>
<protein>
    <recommendedName>
        <fullName evidence="2">3-phytase</fullName>
        <ecNumber evidence="2">3.1.3.8</ecNumber>
    </recommendedName>
</protein>
<feature type="chain" id="PRO_5042101674" description="3-phytase" evidence="7">
    <location>
        <begin position="19"/>
        <end position="525"/>
    </location>
</feature>
<evidence type="ECO:0000256" key="6">
    <source>
        <dbReference type="PIRSR" id="PIRSR000894-2"/>
    </source>
</evidence>
<dbReference type="SUPFAM" id="SSF53254">
    <property type="entry name" value="Phosphoglycerate mutase-like"/>
    <property type="match status" value="1"/>
</dbReference>
<keyword evidence="7" id="KW-0732">Signal</keyword>
<dbReference type="InterPro" id="IPR016274">
    <property type="entry name" value="Histidine_acid_Pase_euk"/>
</dbReference>
<keyword evidence="4" id="KW-0325">Glycoprotein</keyword>
<dbReference type="GO" id="GO:0003993">
    <property type="term" value="F:acid phosphatase activity"/>
    <property type="evidence" value="ECO:0007669"/>
    <property type="project" value="TreeGrafter"/>
</dbReference>
<evidence type="ECO:0000256" key="3">
    <source>
        <dbReference type="ARBA" id="ARBA00022801"/>
    </source>
</evidence>
<evidence type="ECO:0000256" key="1">
    <source>
        <dbReference type="ARBA" id="ARBA00005375"/>
    </source>
</evidence>
<comment type="caution">
    <text evidence="8">The sequence shown here is derived from an EMBL/GenBank/DDBJ whole genome shotgun (WGS) entry which is preliminary data.</text>
</comment>
<dbReference type="InterPro" id="IPR029033">
    <property type="entry name" value="His_PPase_superfam"/>
</dbReference>
<keyword evidence="6" id="KW-1015">Disulfide bond</keyword>
<accession>A0AAD6CNU3</accession>
<dbReference type="CDD" id="cd07061">
    <property type="entry name" value="HP_HAP_like"/>
    <property type="match status" value="1"/>
</dbReference>
<proteinExistence type="inferred from homology"/>
<evidence type="ECO:0000256" key="4">
    <source>
        <dbReference type="ARBA" id="ARBA00023180"/>
    </source>
</evidence>
<dbReference type="PIRSF" id="PIRSF000894">
    <property type="entry name" value="Acid_phosphatase"/>
    <property type="match status" value="1"/>
</dbReference>
<dbReference type="EMBL" id="JAQIZZ010000007">
    <property type="protein sequence ID" value="KAJ5531907.1"/>
    <property type="molecule type" value="Genomic_DNA"/>
</dbReference>
<dbReference type="Gene3D" id="3.40.50.1240">
    <property type="entry name" value="Phosphoglycerate mutase-like"/>
    <property type="match status" value="1"/>
</dbReference>
<evidence type="ECO:0000256" key="5">
    <source>
        <dbReference type="PIRSR" id="PIRSR000894-1"/>
    </source>
</evidence>
<dbReference type="InterPro" id="IPR000560">
    <property type="entry name" value="His_Pase_clade-2"/>
</dbReference>
<evidence type="ECO:0000256" key="7">
    <source>
        <dbReference type="SAM" id="SignalP"/>
    </source>
</evidence>
<dbReference type="Pfam" id="PF00328">
    <property type="entry name" value="His_Phos_2"/>
    <property type="match status" value="1"/>
</dbReference>
<dbReference type="Proteomes" id="UP001220324">
    <property type="component" value="Unassembled WGS sequence"/>
</dbReference>
<gene>
    <name evidence="8" type="ORF">N7494_008459</name>
</gene>
<dbReference type="PROSITE" id="PS00778">
    <property type="entry name" value="HIS_ACID_PHOSPHAT_2"/>
    <property type="match status" value="1"/>
</dbReference>
<keyword evidence="3" id="KW-0378">Hydrolase</keyword>
<dbReference type="AlphaFoldDB" id="A0AAD6CNU3"/>
<feature type="disulfide bond" evidence="6">
    <location>
        <begin position="284"/>
        <end position="297"/>
    </location>
</feature>
<sequence>MALLSSTIALLALAGSNAATAMALTTSSSAAAAAKTGATFESGFDIRSTWANLAPYADSAGYGAPKGSPRNVHLLARHGERYPTYNEIDGGIIENFASKLANFSAKHPKTAIGAGPLVFLNYWDYLLELDSLLPMGASTSASSGAELWSRYGRLLYRADRTQRKWENSMNVYPNGTARPKPIFRTTNYPRVFESAMWFLSGFFSSTDANNSEGDYDLVSIPEVAGFNNTLASYEACTEGETAEETALLTFIATFTKAPLKRLTKYFPSGFNLQAVDVYAMMNLCPYESALLGDSSFCSLFTEDEWRSFEYALDLEFYGVYGWGSPSGRAQGIGYVQELAGRLEGRVIPVSRSSINSTWDDNTKTFPLNQPLYMDMSHDNTIVSVLTALNLKYFNYGPNGLPGNVATPPARTFNLAELVPCGSWLASEIWTCPSDVSFENLQEQLYKNPDLSSTANTTDYIRFVLNSAPVSLEGLGACNGSVNAFCPVEKFLGAVPALTEEAMYAEACFGSYNITSQVANGNPTTS</sequence>
<evidence type="ECO:0000313" key="9">
    <source>
        <dbReference type="Proteomes" id="UP001220324"/>
    </source>
</evidence>
<feature type="active site" description="Proton donor" evidence="5">
    <location>
        <position position="378"/>
    </location>
</feature>
<evidence type="ECO:0000256" key="2">
    <source>
        <dbReference type="ARBA" id="ARBA00012632"/>
    </source>
</evidence>
<dbReference type="PANTHER" id="PTHR20963">
    <property type="entry name" value="MULTIPLE INOSITOL POLYPHOSPHATE PHOSPHATASE-RELATED"/>
    <property type="match status" value="1"/>
</dbReference>
<organism evidence="8 9">
    <name type="scientific">Penicillium frequentans</name>
    <dbReference type="NCBI Taxonomy" id="3151616"/>
    <lineage>
        <taxon>Eukaryota</taxon>
        <taxon>Fungi</taxon>
        <taxon>Dikarya</taxon>
        <taxon>Ascomycota</taxon>
        <taxon>Pezizomycotina</taxon>
        <taxon>Eurotiomycetes</taxon>
        <taxon>Eurotiomycetidae</taxon>
        <taxon>Eurotiales</taxon>
        <taxon>Aspergillaceae</taxon>
        <taxon>Penicillium</taxon>
    </lineage>
</organism>
<reference evidence="8 9" key="1">
    <citation type="journal article" date="2023" name="IMA Fungus">
        <title>Comparative genomic study of the Penicillium genus elucidates a diverse pangenome and 15 lateral gene transfer events.</title>
        <authorList>
            <person name="Petersen C."/>
            <person name="Sorensen T."/>
            <person name="Nielsen M.R."/>
            <person name="Sondergaard T.E."/>
            <person name="Sorensen J.L."/>
            <person name="Fitzpatrick D.A."/>
            <person name="Frisvad J.C."/>
            <person name="Nielsen K.L."/>
        </authorList>
    </citation>
    <scope>NUCLEOTIDE SEQUENCE [LARGE SCALE GENOMIC DNA]</scope>
    <source>
        <strain evidence="8 9">IBT 35679</strain>
    </source>
</reference>